<dbReference type="Proteomes" id="UP001151760">
    <property type="component" value="Unassembled WGS sequence"/>
</dbReference>
<protein>
    <submittedName>
        <fullName evidence="1">Uncharacterized protein</fullName>
    </submittedName>
</protein>
<reference evidence="1" key="1">
    <citation type="journal article" date="2022" name="Int. J. Mol. Sci.">
        <title>Draft Genome of Tanacetum Coccineum: Genomic Comparison of Closely Related Tanacetum-Family Plants.</title>
        <authorList>
            <person name="Yamashiro T."/>
            <person name="Shiraishi A."/>
            <person name="Nakayama K."/>
            <person name="Satake H."/>
        </authorList>
    </citation>
    <scope>NUCLEOTIDE SEQUENCE</scope>
</reference>
<name>A0ABQ5H593_9ASTR</name>
<reference evidence="1" key="2">
    <citation type="submission" date="2022-01" db="EMBL/GenBank/DDBJ databases">
        <authorList>
            <person name="Yamashiro T."/>
            <person name="Shiraishi A."/>
            <person name="Satake H."/>
            <person name="Nakayama K."/>
        </authorList>
    </citation>
    <scope>NUCLEOTIDE SEQUENCE</scope>
</reference>
<keyword evidence="2" id="KW-1185">Reference proteome</keyword>
<proteinExistence type="predicted"/>
<gene>
    <name evidence="1" type="ORF">Tco_1056749</name>
</gene>
<accession>A0ABQ5H593</accession>
<sequence length="106" mass="12237">MSQLALHSSVKSTGQQLRWNNRSALEDGDGRTFSRILRNGETPLLTKWEHQSQTKEELNQQDENYYHQSRSWIHSAGCVLRIAAWKGTLEGCERGAVQPVVFRRRL</sequence>
<evidence type="ECO:0000313" key="1">
    <source>
        <dbReference type="EMBL" id="GJT82407.1"/>
    </source>
</evidence>
<organism evidence="1 2">
    <name type="scientific">Tanacetum coccineum</name>
    <dbReference type="NCBI Taxonomy" id="301880"/>
    <lineage>
        <taxon>Eukaryota</taxon>
        <taxon>Viridiplantae</taxon>
        <taxon>Streptophyta</taxon>
        <taxon>Embryophyta</taxon>
        <taxon>Tracheophyta</taxon>
        <taxon>Spermatophyta</taxon>
        <taxon>Magnoliopsida</taxon>
        <taxon>eudicotyledons</taxon>
        <taxon>Gunneridae</taxon>
        <taxon>Pentapetalae</taxon>
        <taxon>asterids</taxon>
        <taxon>campanulids</taxon>
        <taxon>Asterales</taxon>
        <taxon>Asteraceae</taxon>
        <taxon>Asteroideae</taxon>
        <taxon>Anthemideae</taxon>
        <taxon>Anthemidinae</taxon>
        <taxon>Tanacetum</taxon>
    </lineage>
</organism>
<comment type="caution">
    <text evidence="1">The sequence shown here is derived from an EMBL/GenBank/DDBJ whole genome shotgun (WGS) entry which is preliminary data.</text>
</comment>
<evidence type="ECO:0000313" key="2">
    <source>
        <dbReference type="Proteomes" id="UP001151760"/>
    </source>
</evidence>
<dbReference type="EMBL" id="BQNB010019164">
    <property type="protein sequence ID" value="GJT82407.1"/>
    <property type="molecule type" value="Genomic_DNA"/>
</dbReference>